<dbReference type="PANTHER" id="PTHR34011">
    <property type="entry name" value="PHYCOBILISOME 32.1 KDA LINKER POLYPEPTIDE, PHYCOCYANIN-ASSOCIATED, ROD 2-RELATED"/>
    <property type="match status" value="1"/>
</dbReference>
<evidence type="ECO:0000313" key="9">
    <source>
        <dbReference type="EMBL" id="MBT9311623.1"/>
    </source>
</evidence>
<dbReference type="Pfam" id="PF00427">
    <property type="entry name" value="PBS_linker_poly"/>
    <property type="match status" value="1"/>
</dbReference>
<comment type="caution">
    <text evidence="9">The sequence shown here is derived from an EMBL/GenBank/DDBJ whole genome shotgun (WGS) entry which is preliminary data.</text>
</comment>
<keyword evidence="5" id="KW-0793">Thylakoid</keyword>
<evidence type="ECO:0000256" key="6">
    <source>
        <dbReference type="ARBA" id="ARBA00023136"/>
    </source>
</evidence>
<keyword evidence="3" id="KW-0042">Antenna complex</keyword>
<keyword evidence="6" id="KW-0472">Membrane</keyword>
<dbReference type="InterPro" id="IPR001297">
    <property type="entry name" value="PBS_linker_dom"/>
</dbReference>
<dbReference type="PANTHER" id="PTHR34011:SF6">
    <property type="entry name" value="PHYCOBILIPROTEIN APCE"/>
    <property type="match status" value="1"/>
</dbReference>
<sequence>MSAVAGSPIAEFINETASVENADLVIEAAYKQVFGNAYLMDSERSKVAESKVRSGEISVLEFVRSLAKSDRYRMLFFEKCPNVTAVELNFKHLLGRAPDSYEEIAQHLRILSEEGFDAEIDSYLDSDEYFCTFGDMQVPYVRGYTSQVGKSSVGFTRSFALFGAACSSDKSKFADAATADLKPGLLQSSPGTIPPLNPIPDSAAQVPVKVPMPRYPQELKLMARELLSEIQERQGKGPYCNY</sequence>
<protein>
    <submittedName>
        <fullName evidence="9">Phycobilisome rod-core linker polypeptide</fullName>
    </submittedName>
</protein>
<evidence type="ECO:0000256" key="5">
    <source>
        <dbReference type="ARBA" id="ARBA00023078"/>
    </source>
</evidence>
<dbReference type="EMBL" id="JADOER010000004">
    <property type="protein sequence ID" value="MBT9311623.1"/>
    <property type="molecule type" value="Genomic_DNA"/>
</dbReference>
<keyword evidence="2" id="KW-0602">Photosynthesis</keyword>
<evidence type="ECO:0000259" key="8">
    <source>
        <dbReference type="PROSITE" id="PS51445"/>
    </source>
</evidence>
<accession>A0ABS5Y293</accession>
<proteinExistence type="inferred from homology"/>
<feature type="domain" description="PBS-linker" evidence="8">
    <location>
        <begin position="1"/>
        <end position="170"/>
    </location>
</feature>
<keyword evidence="10" id="KW-1185">Reference proteome</keyword>
<gene>
    <name evidence="9" type="ORF">IXB28_05350</name>
</gene>
<evidence type="ECO:0000256" key="3">
    <source>
        <dbReference type="ARBA" id="ARBA00022549"/>
    </source>
</evidence>
<keyword evidence="4 7" id="KW-0605">Phycobilisome</keyword>
<dbReference type="Gene3D" id="1.10.3130.20">
    <property type="entry name" value="Phycobilisome linker domain"/>
    <property type="match status" value="1"/>
</dbReference>
<evidence type="ECO:0000313" key="10">
    <source>
        <dbReference type="Proteomes" id="UP001196661"/>
    </source>
</evidence>
<evidence type="ECO:0000256" key="2">
    <source>
        <dbReference type="ARBA" id="ARBA00022531"/>
    </source>
</evidence>
<reference evidence="9 10" key="1">
    <citation type="journal article" date="2021" name="Mar. Drugs">
        <title>Genome Reduction and Secondary Metabolism of the Marine Sponge-Associated Cyanobacterium Leptothoe.</title>
        <authorList>
            <person name="Konstantinou D."/>
            <person name="Popin R.V."/>
            <person name="Fewer D.P."/>
            <person name="Sivonen K."/>
            <person name="Gkelis S."/>
        </authorList>
    </citation>
    <scope>NUCLEOTIDE SEQUENCE [LARGE SCALE GENOMIC DNA]</scope>
    <source>
        <strain evidence="9 10">TAU-MAC 1615</strain>
    </source>
</reference>
<name>A0ABS5Y293_9CYAN</name>
<evidence type="ECO:0000256" key="4">
    <source>
        <dbReference type="ARBA" id="ARBA00022738"/>
    </source>
</evidence>
<comment type="subcellular location">
    <subcellularLocation>
        <location evidence="1">Cellular thylakoid membrane</location>
        <topology evidence="1">Peripheral membrane protein</topology>
        <orientation evidence="1">Cytoplasmic side</orientation>
    </subcellularLocation>
</comment>
<comment type="similarity">
    <text evidence="7">Belongs to the phycobilisome linker protein family.</text>
</comment>
<evidence type="ECO:0000256" key="1">
    <source>
        <dbReference type="ARBA" id="ARBA00004445"/>
    </source>
</evidence>
<dbReference type="PROSITE" id="PS51445">
    <property type="entry name" value="PBS_LINKER"/>
    <property type="match status" value="1"/>
</dbReference>
<dbReference type="Proteomes" id="UP001196661">
    <property type="component" value="Unassembled WGS sequence"/>
</dbReference>
<organism evidence="9 10">
    <name type="scientific">Leptothoe kymatousa TAU-MAC 1615</name>
    <dbReference type="NCBI Taxonomy" id="2364775"/>
    <lineage>
        <taxon>Bacteria</taxon>
        <taxon>Bacillati</taxon>
        <taxon>Cyanobacteriota</taxon>
        <taxon>Cyanophyceae</taxon>
        <taxon>Nodosilineales</taxon>
        <taxon>Cymatolegaceae</taxon>
        <taxon>Leptothoe</taxon>
        <taxon>Leptothoe kymatousa</taxon>
    </lineage>
</organism>
<evidence type="ECO:0000256" key="7">
    <source>
        <dbReference type="PROSITE-ProRule" id="PRU00775"/>
    </source>
</evidence>
<dbReference type="InterPro" id="IPR038255">
    <property type="entry name" value="PBS_linker_sf"/>
</dbReference>